<dbReference type="InterPro" id="IPR000304">
    <property type="entry name" value="Pyrroline-COOH_reductase"/>
</dbReference>
<name>A0ABS4GYL0_9BACL</name>
<feature type="domain" description="Pyrroline-5-carboxylate reductase catalytic N-terminal" evidence="3">
    <location>
        <begin position="2"/>
        <end position="97"/>
    </location>
</feature>
<dbReference type="Gene3D" id="1.10.3730.10">
    <property type="entry name" value="ProC C-terminal domain-like"/>
    <property type="match status" value="1"/>
</dbReference>
<evidence type="ECO:0000256" key="2">
    <source>
        <dbReference type="HAMAP-Rule" id="MF_01925"/>
    </source>
</evidence>
<comment type="catalytic activity">
    <reaction evidence="2">
        <text>L-proline + NAD(+) = (S)-1-pyrroline-5-carboxylate + NADH + 2 H(+)</text>
        <dbReference type="Rhea" id="RHEA:14105"/>
        <dbReference type="ChEBI" id="CHEBI:15378"/>
        <dbReference type="ChEBI" id="CHEBI:17388"/>
        <dbReference type="ChEBI" id="CHEBI:57540"/>
        <dbReference type="ChEBI" id="CHEBI:57945"/>
        <dbReference type="ChEBI" id="CHEBI:60039"/>
        <dbReference type="EC" id="1.5.1.2"/>
    </reaction>
</comment>
<comment type="caution">
    <text evidence="5">The sequence shown here is derived from an EMBL/GenBank/DDBJ whole genome shotgun (WGS) entry which is preliminary data.</text>
</comment>
<keyword evidence="2" id="KW-0963">Cytoplasm</keyword>
<evidence type="ECO:0000259" key="3">
    <source>
        <dbReference type="Pfam" id="PF03807"/>
    </source>
</evidence>
<dbReference type="InterPro" id="IPR028939">
    <property type="entry name" value="P5C_Rdtase_cat_N"/>
</dbReference>
<protein>
    <recommendedName>
        <fullName evidence="2">Pyrroline-5-carboxylate reductase</fullName>
        <shortName evidence="2">P5C reductase</shortName>
        <shortName evidence="2">P5CR</shortName>
        <ecNumber evidence="2">1.5.1.2</ecNumber>
    </recommendedName>
    <alternativeName>
        <fullName evidence="2">PCA reductase</fullName>
    </alternativeName>
</protein>
<comment type="pathway">
    <text evidence="2">Amino-acid biosynthesis; L-proline biosynthesis; L-proline from L-glutamate 5-semialdehyde: step 1/1.</text>
</comment>
<dbReference type="InterPro" id="IPR029036">
    <property type="entry name" value="P5CR_dimer"/>
</dbReference>
<evidence type="ECO:0000259" key="4">
    <source>
        <dbReference type="Pfam" id="PF14748"/>
    </source>
</evidence>
<sequence length="273" mass="29849">MKVGFIGTGTMGSILIDAFIRSGALEPQQIVASNRTKPKLQQLSNCYPGLKIACDNIEVASSSQILFICVKPLEFKKVIDDIRSAVTNEQIVISITSPVQIKHLESRLSCKIAKVIPSITNSARSGASLCIYGSRITREDRLLIEQLISHISTPIVVRETHTRITSDISSCGPAFLAFFLEKWIDAAVEMTGIERSSASFLAAEMLLGTGKLLTEGGYSLEELQRRVTVPGGITAEGLSLLSNNIGDVFHQLIRVTHDKYEEDIVKINDLFSP</sequence>
<keyword evidence="2" id="KW-0560">Oxidoreductase</keyword>
<dbReference type="RefSeq" id="WP_209844529.1">
    <property type="nucleotide sequence ID" value="NZ_CBCRVE010000001.1"/>
</dbReference>
<dbReference type="HAMAP" id="MF_01925">
    <property type="entry name" value="P5C_reductase"/>
    <property type="match status" value="1"/>
</dbReference>
<dbReference type="SUPFAM" id="SSF51735">
    <property type="entry name" value="NAD(P)-binding Rossmann-fold domains"/>
    <property type="match status" value="1"/>
</dbReference>
<evidence type="ECO:0000313" key="5">
    <source>
        <dbReference type="EMBL" id="MBP1935356.1"/>
    </source>
</evidence>
<dbReference type="SUPFAM" id="SSF48179">
    <property type="entry name" value="6-phosphogluconate dehydrogenase C-terminal domain-like"/>
    <property type="match status" value="1"/>
</dbReference>
<feature type="domain" description="Pyrroline-5-carboxylate reductase dimerisation" evidence="4">
    <location>
        <begin position="159"/>
        <end position="262"/>
    </location>
</feature>
<comment type="catalytic activity">
    <reaction evidence="2">
        <text>L-proline + NADP(+) = (S)-1-pyrroline-5-carboxylate + NADPH + 2 H(+)</text>
        <dbReference type="Rhea" id="RHEA:14109"/>
        <dbReference type="ChEBI" id="CHEBI:15378"/>
        <dbReference type="ChEBI" id="CHEBI:17388"/>
        <dbReference type="ChEBI" id="CHEBI:57783"/>
        <dbReference type="ChEBI" id="CHEBI:58349"/>
        <dbReference type="ChEBI" id="CHEBI:60039"/>
        <dbReference type="EC" id="1.5.1.2"/>
    </reaction>
</comment>
<dbReference type="NCBIfam" id="NF005814">
    <property type="entry name" value="PRK07680.1"/>
    <property type="match status" value="1"/>
</dbReference>
<comment type="function">
    <text evidence="2">Catalyzes the reduction of 1-pyrroline-5-carboxylate (PCA) to L-proline.</text>
</comment>
<proteinExistence type="inferred from homology"/>
<dbReference type="PANTHER" id="PTHR11645">
    <property type="entry name" value="PYRROLINE-5-CARBOXYLATE REDUCTASE"/>
    <property type="match status" value="1"/>
</dbReference>
<reference evidence="5 6" key="1">
    <citation type="submission" date="2021-03" db="EMBL/GenBank/DDBJ databases">
        <title>Genomic Encyclopedia of Type Strains, Phase IV (KMG-IV): sequencing the most valuable type-strain genomes for metagenomic binning, comparative biology and taxonomic classification.</title>
        <authorList>
            <person name="Goeker M."/>
        </authorList>
    </citation>
    <scope>NUCLEOTIDE SEQUENCE [LARGE SCALE GENOMIC DNA]</scope>
    <source>
        <strain evidence="5 6">DSM 23491</strain>
    </source>
</reference>
<dbReference type="Pfam" id="PF03807">
    <property type="entry name" value="F420_oxidored"/>
    <property type="match status" value="1"/>
</dbReference>
<organism evidence="5 6">
    <name type="scientific">Paenibacillus sediminis</name>
    <dbReference type="NCBI Taxonomy" id="664909"/>
    <lineage>
        <taxon>Bacteria</taxon>
        <taxon>Bacillati</taxon>
        <taxon>Bacillota</taxon>
        <taxon>Bacilli</taxon>
        <taxon>Bacillales</taxon>
        <taxon>Paenibacillaceae</taxon>
        <taxon>Paenibacillus</taxon>
    </lineage>
</organism>
<keyword evidence="2" id="KW-0521">NADP</keyword>
<evidence type="ECO:0000256" key="1">
    <source>
        <dbReference type="ARBA" id="ARBA00005525"/>
    </source>
</evidence>
<dbReference type="InterPro" id="IPR008927">
    <property type="entry name" value="6-PGluconate_DH-like_C_sf"/>
</dbReference>
<dbReference type="Proteomes" id="UP001519273">
    <property type="component" value="Unassembled WGS sequence"/>
</dbReference>
<evidence type="ECO:0000313" key="6">
    <source>
        <dbReference type="Proteomes" id="UP001519273"/>
    </source>
</evidence>
<keyword evidence="2" id="KW-0641">Proline biosynthesis</keyword>
<dbReference type="PANTHER" id="PTHR11645:SF51">
    <property type="entry name" value="COME OPERON PROTEIN 4"/>
    <property type="match status" value="1"/>
</dbReference>
<dbReference type="PIRSF" id="PIRSF000193">
    <property type="entry name" value="Pyrrol-5-carb_rd"/>
    <property type="match status" value="1"/>
</dbReference>
<dbReference type="EC" id="1.5.1.2" evidence="2"/>
<comment type="subcellular location">
    <subcellularLocation>
        <location evidence="2">Cytoplasm</location>
    </subcellularLocation>
</comment>
<keyword evidence="6" id="KW-1185">Reference proteome</keyword>
<comment type="similarity">
    <text evidence="1 2">Belongs to the pyrroline-5-carboxylate reductase family.</text>
</comment>
<dbReference type="Pfam" id="PF14748">
    <property type="entry name" value="P5CR_dimer"/>
    <property type="match status" value="1"/>
</dbReference>
<dbReference type="Gene3D" id="3.40.50.720">
    <property type="entry name" value="NAD(P)-binding Rossmann-like Domain"/>
    <property type="match status" value="1"/>
</dbReference>
<dbReference type="EMBL" id="JAGGKP010000001">
    <property type="protein sequence ID" value="MBP1935356.1"/>
    <property type="molecule type" value="Genomic_DNA"/>
</dbReference>
<keyword evidence="2" id="KW-0028">Amino-acid biosynthesis</keyword>
<accession>A0ABS4GYL0</accession>
<gene>
    <name evidence="2" type="primary">proC</name>
    <name evidence="5" type="ORF">J2Z20_000217</name>
</gene>
<dbReference type="InterPro" id="IPR036291">
    <property type="entry name" value="NAD(P)-bd_dom_sf"/>
</dbReference>